<evidence type="ECO:0000313" key="11">
    <source>
        <dbReference type="EMBL" id="UPQ81673.1"/>
    </source>
</evidence>
<dbReference type="InterPro" id="IPR003423">
    <property type="entry name" value="OMP_efflux"/>
</dbReference>
<dbReference type="NCBIfam" id="TIGR01845">
    <property type="entry name" value="outer_NodT"/>
    <property type="match status" value="1"/>
</dbReference>
<keyword evidence="6 9" id="KW-0564">Palmitate</keyword>
<evidence type="ECO:0000256" key="2">
    <source>
        <dbReference type="ARBA" id="ARBA00007613"/>
    </source>
</evidence>
<dbReference type="Pfam" id="PF02321">
    <property type="entry name" value="OEP"/>
    <property type="match status" value="2"/>
</dbReference>
<feature type="compositionally biased region" description="Gly residues" evidence="10">
    <location>
        <begin position="119"/>
        <end position="132"/>
    </location>
</feature>
<evidence type="ECO:0000256" key="3">
    <source>
        <dbReference type="ARBA" id="ARBA00022452"/>
    </source>
</evidence>
<sequence length="502" mass="53753">MASLLAGCQLAPSHDQPPSPSAAQYPAEYQPRRGTAQASEIAWRTFLQDPRLHAYMAAALQRNRDLQIAVARIEEARGQFNVQVADRYPTLAATADASRGRFPAGGTGATGTDSSGSGSAPGGTSGLSAGSGGRVTERFSVGLGITAFELDFWGRVRNLTEAARAQYLSTVEAQRAFQLSLIADVASTYLAVRGAEARIDLAEATLQSRLDGLRIARVRFDAGITSALDLNQAQSLLTQAKTELSSLRLTRAEQINYLTLLVGGPMQQALPEPLPLNEQINPMTLDAGLPSEVLLVRPDIVGAEQNLRAARANIGVARAAFFPQISLTGSFGYISNELNGLISRDNRTWSIGPSISLPLFDFGRNRGNLTVAEARENIAVAEYERAIETAFREVADALAGRRYLAEQVAAQDENVATLRRIADLARERYAEGVVNYLQVLDAERTLFDAEQALIEVKRAQVQNLVELYVALGGGTAAEPPATAASRRTNGCTDAAHPTCGTE</sequence>
<gene>
    <name evidence="11" type="ORF">M0M42_14800</name>
</gene>
<evidence type="ECO:0000256" key="8">
    <source>
        <dbReference type="ARBA" id="ARBA00023288"/>
    </source>
</evidence>
<keyword evidence="3 9" id="KW-1134">Transmembrane beta strand</keyword>
<name>A0ABY4KPJ3_9PSED</name>
<keyword evidence="12" id="KW-1185">Reference proteome</keyword>
<feature type="region of interest" description="Disordered" evidence="10">
    <location>
        <begin position="10"/>
        <end position="33"/>
    </location>
</feature>
<protein>
    <submittedName>
        <fullName evidence="11">Efflux transporter outer membrane subunit</fullName>
    </submittedName>
</protein>
<comment type="similarity">
    <text evidence="2 9">Belongs to the outer membrane factor (OMF) (TC 1.B.17) family.</text>
</comment>
<organism evidence="11 12">
    <name type="scientific">Pseudomonas knackmussii</name>
    <dbReference type="NCBI Taxonomy" id="65741"/>
    <lineage>
        <taxon>Bacteria</taxon>
        <taxon>Pseudomonadati</taxon>
        <taxon>Pseudomonadota</taxon>
        <taxon>Gammaproteobacteria</taxon>
        <taxon>Pseudomonadales</taxon>
        <taxon>Pseudomonadaceae</taxon>
        <taxon>Pseudomonas</taxon>
    </lineage>
</organism>
<comment type="subcellular location">
    <subcellularLocation>
        <location evidence="1 9">Cell outer membrane</location>
        <topology evidence="1 9">Lipid-anchor</topology>
    </subcellularLocation>
</comment>
<evidence type="ECO:0000256" key="7">
    <source>
        <dbReference type="ARBA" id="ARBA00023237"/>
    </source>
</evidence>
<keyword evidence="5 9" id="KW-0472">Membrane</keyword>
<evidence type="ECO:0000256" key="4">
    <source>
        <dbReference type="ARBA" id="ARBA00022692"/>
    </source>
</evidence>
<dbReference type="InterPro" id="IPR010131">
    <property type="entry name" value="MdtP/NodT-like"/>
</dbReference>
<evidence type="ECO:0000256" key="5">
    <source>
        <dbReference type="ARBA" id="ARBA00023136"/>
    </source>
</evidence>
<evidence type="ECO:0000313" key="12">
    <source>
        <dbReference type="Proteomes" id="UP000831189"/>
    </source>
</evidence>
<dbReference type="Proteomes" id="UP000831189">
    <property type="component" value="Chromosome"/>
</dbReference>
<dbReference type="EMBL" id="CP096208">
    <property type="protein sequence ID" value="UPQ81673.1"/>
    <property type="molecule type" value="Genomic_DNA"/>
</dbReference>
<keyword evidence="4 9" id="KW-0812">Transmembrane</keyword>
<feature type="region of interest" description="Disordered" evidence="10">
    <location>
        <begin position="477"/>
        <end position="502"/>
    </location>
</feature>
<dbReference type="Gene3D" id="1.20.1600.10">
    <property type="entry name" value="Outer membrane efflux proteins (OEP)"/>
    <property type="match status" value="1"/>
</dbReference>
<reference evidence="11 12" key="1">
    <citation type="submission" date="2022-04" db="EMBL/GenBank/DDBJ databases">
        <title>Pseudomonas knackmussii B09-2.</title>
        <authorList>
            <person name="Deng Y."/>
        </authorList>
    </citation>
    <scope>NUCLEOTIDE SEQUENCE [LARGE SCALE GENOMIC DNA]</scope>
    <source>
        <strain evidence="11 12">B09-2</strain>
    </source>
</reference>
<evidence type="ECO:0000256" key="9">
    <source>
        <dbReference type="RuleBase" id="RU362097"/>
    </source>
</evidence>
<evidence type="ECO:0000256" key="1">
    <source>
        <dbReference type="ARBA" id="ARBA00004459"/>
    </source>
</evidence>
<dbReference type="PANTHER" id="PTHR30203">
    <property type="entry name" value="OUTER MEMBRANE CATION EFFLUX PROTEIN"/>
    <property type="match status" value="1"/>
</dbReference>
<keyword evidence="7" id="KW-0998">Cell outer membrane</keyword>
<feature type="region of interest" description="Disordered" evidence="10">
    <location>
        <begin position="99"/>
        <end position="132"/>
    </location>
</feature>
<proteinExistence type="inferred from homology"/>
<dbReference type="PANTHER" id="PTHR30203:SF32">
    <property type="entry name" value="CATION EFFLUX SYSTEM PROTEIN CUSC"/>
    <property type="match status" value="1"/>
</dbReference>
<accession>A0ABY4KPJ3</accession>
<keyword evidence="8 9" id="KW-0449">Lipoprotein</keyword>
<dbReference type="Gene3D" id="2.20.200.10">
    <property type="entry name" value="Outer membrane efflux proteins (OEP)"/>
    <property type="match status" value="1"/>
</dbReference>
<evidence type="ECO:0000256" key="6">
    <source>
        <dbReference type="ARBA" id="ARBA00023139"/>
    </source>
</evidence>
<dbReference type="SUPFAM" id="SSF56954">
    <property type="entry name" value="Outer membrane efflux proteins (OEP)"/>
    <property type="match status" value="1"/>
</dbReference>
<evidence type="ECO:0000256" key="10">
    <source>
        <dbReference type="SAM" id="MobiDB-lite"/>
    </source>
</evidence>